<dbReference type="Proteomes" id="UP000183945">
    <property type="component" value="Unassembled WGS sequence"/>
</dbReference>
<dbReference type="AlphaFoldDB" id="A0A1M5KLK9"/>
<dbReference type="EC" id="5.2.1.8" evidence="2 4"/>
<sequence length="318" mass="35887">MEQKYKIIVSCAPKLETMQLNRIFILSFILGFTFISCNNDDDGGSNTIEERDREEQEMADADSINNFLDTHFYNYEEFENPSEDFDYMVRFDSIAGDNADKTPLSEEENLIKKTITYEEVEYEMYVLKVREGEGEQPKFSDSTLVSYRGDLLDLSSFDNTSTPIWFDLTTLVKGFSEGVVEFKGATGYTVNPDNTVTFSDDYGIGAFIFPSGLGYFSSSQPGIPAYSPLIFNVNLYRVNEADHDGDGIPSWMEDLNENRNLRDDDTDGDGIPNYADADDDGDGTRTRDEIIIDQDGSLEFPDANENGTPDYLDADTFQ</sequence>
<evidence type="ECO:0000256" key="3">
    <source>
        <dbReference type="ARBA" id="ARBA00023110"/>
    </source>
</evidence>
<feature type="region of interest" description="Disordered" evidence="5">
    <location>
        <begin position="259"/>
        <end position="318"/>
    </location>
</feature>
<comment type="catalytic activity">
    <reaction evidence="1 4">
        <text>[protein]-peptidylproline (omega=180) = [protein]-peptidylproline (omega=0)</text>
        <dbReference type="Rhea" id="RHEA:16237"/>
        <dbReference type="Rhea" id="RHEA-COMP:10747"/>
        <dbReference type="Rhea" id="RHEA-COMP:10748"/>
        <dbReference type="ChEBI" id="CHEBI:83833"/>
        <dbReference type="ChEBI" id="CHEBI:83834"/>
        <dbReference type="EC" id="5.2.1.8"/>
    </reaction>
</comment>
<dbReference type="GO" id="GO:0003755">
    <property type="term" value="F:peptidyl-prolyl cis-trans isomerase activity"/>
    <property type="evidence" value="ECO:0007669"/>
    <property type="project" value="UniProtKB-KW"/>
</dbReference>
<dbReference type="SUPFAM" id="SSF54534">
    <property type="entry name" value="FKBP-like"/>
    <property type="match status" value="1"/>
</dbReference>
<protein>
    <recommendedName>
        <fullName evidence="2 4">peptidylprolyl isomerase</fullName>
        <ecNumber evidence="2 4">5.2.1.8</ecNumber>
    </recommendedName>
</protein>
<evidence type="ECO:0000313" key="8">
    <source>
        <dbReference type="Proteomes" id="UP000183945"/>
    </source>
</evidence>
<dbReference type="EMBL" id="FQVT01000015">
    <property type="protein sequence ID" value="SHG53687.1"/>
    <property type="molecule type" value="Genomic_DNA"/>
</dbReference>
<feature type="domain" description="PPIase FKBP-type" evidence="6">
    <location>
        <begin position="140"/>
        <end position="239"/>
    </location>
</feature>
<evidence type="ECO:0000256" key="5">
    <source>
        <dbReference type="SAM" id="MobiDB-lite"/>
    </source>
</evidence>
<dbReference type="PROSITE" id="PS50059">
    <property type="entry name" value="FKBP_PPIASE"/>
    <property type="match status" value="1"/>
</dbReference>
<evidence type="ECO:0000256" key="2">
    <source>
        <dbReference type="ARBA" id="ARBA00013194"/>
    </source>
</evidence>
<evidence type="ECO:0000256" key="4">
    <source>
        <dbReference type="PROSITE-ProRule" id="PRU00277"/>
    </source>
</evidence>
<organism evidence="7 8">
    <name type="scientific">Salegentibacter echinorum</name>
    <dbReference type="NCBI Taxonomy" id="1073325"/>
    <lineage>
        <taxon>Bacteria</taxon>
        <taxon>Pseudomonadati</taxon>
        <taxon>Bacteroidota</taxon>
        <taxon>Flavobacteriia</taxon>
        <taxon>Flavobacteriales</taxon>
        <taxon>Flavobacteriaceae</taxon>
        <taxon>Salegentibacter</taxon>
    </lineage>
</organism>
<proteinExistence type="predicted"/>
<evidence type="ECO:0000259" key="6">
    <source>
        <dbReference type="PROSITE" id="PS50059"/>
    </source>
</evidence>
<evidence type="ECO:0000313" key="7">
    <source>
        <dbReference type="EMBL" id="SHG53687.1"/>
    </source>
</evidence>
<keyword evidence="4" id="KW-0413">Isomerase</keyword>
<evidence type="ECO:0000256" key="1">
    <source>
        <dbReference type="ARBA" id="ARBA00000971"/>
    </source>
</evidence>
<reference evidence="8" key="1">
    <citation type="submission" date="2016-11" db="EMBL/GenBank/DDBJ databases">
        <authorList>
            <person name="Varghese N."/>
            <person name="Submissions S."/>
        </authorList>
    </citation>
    <scope>NUCLEOTIDE SEQUENCE [LARGE SCALE GENOMIC DNA]</scope>
    <source>
        <strain evidence="8">DSM 24579</strain>
    </source>
</reference>
<accession>A0A1M5KLK9</accession>
<gene>
    <name evidence="7" type="ORF">SAMN05444483_11544</name>
</gene>
<dbReference type="InterPro" id="IPR001179">
    <property type="entry name" value="PPIase_FKBP_dom"/>
</dbReference>
<dbReference type="InterPro" id="IPR046357">
    <property type="entry name" value="PPIase_dom_sf"/>
</dbReference>
<dbReference type="Gene3D" id="3.10.50.40">
    <property type="match status" value="1"/>
</dbReference>
<dbReference type="STRING" id="1073325.SAMN05444483_11544"/>
<name>A0A1M5KLK9_SALEC</name>
<keyword evidence="8" id="KW-1185">Reference proteome</keyword>
<keyword evidence="3 4" id="KW-0697">Rotamase</keyword>